<dbReference type="Pfam" id="PF08327">
    <property type="entry name" value="AHSA1"/>
    <property type="match status" value="1"/>
</dbReference>
<reference evidence="3" key="1">
    <citation type="submission" date="2021-01" db="EMBL/GenBank/DDBJ databases">
        <title>Whole genome shotgun sequence of Spirilliplanes yamanashiensis NBRC 15828.</title>
        <authorList>
            <person name="Komaki H."/>
            <person name="Tamura T."/>
        </authorList>
    </citation>
    <scope>NUCLEOTIDE SEQUENCE</scope>
    <source>
        <strain evidence="3">NBRC 15828</strain>
    </source>
</reference>
<protein>
    <submittedName>
        <fullName evidence="3">Activator of HSP90 ATPase</fullName>
    </submittedName>
</protein>
<sequence length="211" mass="22458">MIQGEQQIDAVTRTVSAREVPAGAVRVVSLSQAYDTGLDDLWDAVTSAERLPRWFLPVTGELREGGRYQFEGNAGGTIERCAKPALSATWEFGGQISWVEVRLVAEGPERTRLELDHLALADDKTWAEYGPGATGVGWDGGLMGLHLYLSGDGSPVDREAVAAWSASDDGKRFVTASSERWYEAAVAGGEDPAVARAAADRTTAAYTGAPA</sequence>
<dbReference type="InterPro" id="IPR023393">
    <property type="entry name" value="START-like_dom_sf"/>
</dbReference>
<dbReference type="Gene3D" id="3.30.530.20">
    <property type="match status" value="1"/>
</dbReference>
<gene>
    <name evidence="3" type="ORF">Sya03_54660</name>
</gene>
<evidence type="ECO:0000256" key="1">
    <source>
        <dbReference type="ARBA" id="ARBA00006817"/>
    </source>
</evidence>
<dbReference type="EMBL" id="BOOY01000038">
    <property type="protein sequence ID" value="GIJ06114.1"/>
    <property type="molecule type" value="Genomic_DNA"/>
</dbReference>
<evidence type="ECO:0000313" key="4">
    <source>
        <dbReference type="Proteomes" id="UP000652013"/>
    </source>
</evidence>
<evidence type="ECO:0000313" key="3">
    <source>
        <dbReference type="EMBL" id="GIJ06114.1"/>
    </source>
</evidence>
<accession>A0A8J3YDV4</accession>
<keyword evidence="4" id="KW-1185">Reference proteome</keyword>
<evidence type="ECO:0000259" key="2">
    <source>
        <dbReference type="Pfam" id="PF08327"/>
    </source>
</evidence>
<dbReference type="RefSeq" id="WP_203941303.1">
    <property type="nucleotide sequence ID" value="NZ_BAAAGJ010000014.1"/>
</dbReference>
<name>A0A8J3YDV4_9ACTN</name>
<proteinExistence type="inferred from homology"/>
<comment type="similarity">
    <text evidence="1">Belongs to the AHA1 family.</text>
</comment>
<feature type="domain" description="Activator of Hsp90 ATPase homologue 1/2-like C-terminal" evidence="2">
    <location>
        <begin position="38"/>
        <end position="145"/>
    </location>
</feature>
<dbReference type="AlphaFoldDB" id="A0A8J3YDV4"/>
<organism evidence="3 4">
    <name type="scientific">Spirilliplanes yamanashiensis</name>
    <dbReference type="NCBI Taxonomy" id="42233"/>
    <lineage>
        <taxon>Bacteria</taxon>
        <taxon>Bacillati</taxon>
        <taxon>Actinomycetota</taxon>
        <taxon>Actinomycetes</taxon>
        <taxon>Micromonosporales</taxon>
        <taxon>Micromonosporaceae</taxon>
        <taxon>Spirilliplanes</taxon>
    </lineage>
</organism>
<dbReference type="CDD" id="cd08899">
    <property type="entry name" value="SRPBCC_CalC_Aha1-like_6"/>
    <property type="match status" value="1"/>
</dbReference>
<dbReference type="InterPro" id="IPR013538">
    <property type="entry name" value="ASHA1/2-like_C"/>
</dbReference>
<dbReference type="SUPFAM" id="SSF55961">
    <property type="entry name" value="Bet v1-like"/>
    <property type="match status" value="1"/>
</dbReference>
<comment type="caution">
    <text evidence="3">The sequence shown here is derived from an EMBL/GenBank/DDBJ whole genome shotgun (WGS) entry which is preliminary data.</text>
</comment>
<dbReference type="Proteomes" id="UP000652013">
    <property type="component" value="Unassembled WGS sequence"/>
</dbReference>